<dbReference type="InterPro" id="IPR032560">
    <property type="entry name" value="DUF4932"/>
</dbReference>
<evidence type="ECO:0000313" key="2">
    <source>
        <dbReference type="Proteomes" id="UP001152599"/>
    </source>
</evidence>
<dbReference type="AlphaFoldDB" id="A0A9X4MYN1"/>
<organism evidence="1 2">
    <name type="scientific">Profundicola chukchiensis</name>
    <dbReference type="NCBI Taxonomy" id="2961959"/>
    <lineage>
        <taxon>Bacteria</taxon>
        <taxon>Pseudomonadati</taxon>
        <taxon>Bacteroidota</taxon>
        <taxon>Flavobacteriia</taxon>
        <taxon>Flavobacteriales</taxon>
        <taxon>Weeksellaceae</taxon>
        <taxon>Profundicola</taxon>
    </lineage>
</organism>
<proteinExistence type="predicted"/>
<name>A0A9X4MYN1_9FLAO</name>
<dbReference type="Proteomes" id="UP001152599">
    <property type="component" value="Unassembled WGS sequence"/>
</dbReference>
<keyword evidence="2" id="KW-1185">Reference proteome</keyword>
<dbReference type="RefSeq" id="WP_304420511.1">
    <property type="nucleotide sequence ID" value="NZ_JANCMU010000002.1"/>
</dbReference>
<gene>
    <name evidence="1" type="ORF">NMK71_06205</name>
</gene>
<reference evidence="1" key="1">
    <citation type="submission" date="2022-07" db="EMBL/GenBank/DDBJ databases">
        <title>Description and genome-wide analysis of Profundicola chukchiensis gen. nov., sp. nov., marine bacteria isolated from bottom sediments of the Chukchi Sea.</title>
        <authorList>
            <person name="Romanenko L."/>
            <person name="Otstavnykh N."/>
            <person name="Kurilenko V."/>
            <person name="Eremeev V."/>
            <person name="Velansky P."/>
            <person name="Mikhailov V."/>
            <person name="Isaeva M."/>
        </authorList>
    </citation>
    <scope>NUCLEOTIDE SEQUENCE</scope>
    <source>
        <strain evidence="1">KMM 9713</strain>
    </source>
</reference>
<protein>
    <submittedName>
        <fullName evidence="1">DUF4932 domain-containing protein</fullName>
    </submittedName>
</protein>
<comment type="caution">
    <text evidence="1">The sequence shown here is derived from an EMBL/GenBank/DDBJ whole genome shotgun (WGS) entry which is preliminary data.</text>
</comment>
<dbReference type="EMBL" id="JANCMU010000002">
    <property type="protein sequence ID" value="MDG4946000.1"/>
    <property type="molecule type" value="Genomic_DNA"/>
</dbReference>
<dbReference type="Pfam" id="PF16286">
    <property type="entry name" value="DUF4932"/>
    <property type="match status" value="1"/>
</dbReference>
<accession>A0A9X4MYN1</accession>
<evidence type="ECO:0000313" key="1">
    <source>
        <dbReference type="EMBL" id="MDG4946000.1"/>
    </source>
</evidence>
<sequence length="348" mass="41286">MNKVILQILLLVSLNCLGQESKLNITIDERIETLYSVAYFNDYFLVNNHENLYKNTLKNKLQGLKEHKAVQLFDSLSTKYNFSYYRTVEWILQYSNFPELQKIKEKADDYSTVPENKKYLLEEFRKELIKFNQDTLFQKYLLAIKPLNKKVITQVRTSETIDKLPTYLEEYYGKKLNSYNLILSPLIHAGGFNSEIINEKGEREVYALLGPNGEIDFVPYFDKDFIETDLILHEFGHSFVNPLVEKYNKEVEELSSKYYTVELKTTGNNQGYGEWKWVFNELLLRATTIHITEQRFEKEKAEKLLDFEKSIGFGLVEEILDILKDYELNRTKYKTFDEFYPILIERMK</sequence>